<evidence type="ECO:0000256" key="2">
    <source>
        <dbReference type="SAM" id="SignalP"/>
    </source>
</evidence>
<sequence>MKINYILLFFILCAMLTASCESAKDKKQNTAVNERDTSKIVPFDGPDDTPSQTEERAALIKRYDEVQIIDTTFIDGTDSLHFYLKYYCLKNDKIKVPKKYQSDEKVPYLFVTHPFASDITLIRNADTVLKKQFTANDFKPFYNDPFVGALKKIWIDLNA</sequence>
<keyword evidence="2" id="KW-0732">Signal</keyword>
<accession>A0A7D4Q6T0</accession>
<dbReference type="Proteomes" id="UP000505355">
    <property type="component" value="Chromosome"/>
</dbReference>
<evidence type="ECO:0000313" key="4">
    <source>
        <dbReference type="Proteomes" id="UP000505355"/>
    </source>
</evidence>
<dbReference type="AlphaFoldDB" id="A0A7D4Q6T0"/>
<evidence type="ECO:0000256" key="1">
    <source>
        <dbReference type="SAM" id="MobiDB-lite"/>
    </source>
</evidence>
<proteinExistence type="predicted"/>
<name>A0A7D4Q6T0_9SPHI</name>
<feature type="region of interest" description="Disordered" evidence="1">
    <location>
        <begin position="27"/>
        <end position="51"/>
    </location>
</feature>
<feature type="signal peptide" evidence="2">
    <location>
        <begin position="1"/>
        <end position="23"/>
    </location>
</feature>
<dbReference type="EMBL" id="CP054139">
    <property type="protein sequence ID" value="QKJ29511.1"/>
    <property type="molecule type" value="Genomic_DNA"/>
</dbReference>
<organism evidence="3 4">
    <name type="scientific">Mucilaginibacter mali</name>
    <dbReference type="NCBI Taxonomy" id="2740462"/>
    <lineage>
        <taxon>Bacteria</taxon>
        <taxon>Pseudomonadati</taxon>
        <taxon>Bacteroidota</taxon>
        <taxon>Sphingobacteriia</taxon>
        <taxon>Sphingobacteriales</taxon>
        <taxon>Sphingobacteriaceae</taxon>
        <taxon>Mucilaginibacter</taxon>
    </lineage>
</organism>
<gene>
    <name evidence="3" type="ORF">HQ865_06995</name>
</gene>
<dbReference type="RefSeq" id="WP_173414203.1">
    <property type="nucleotide sequence ID" value="NZ_CP054139.1"/>
</dbReference>
<protein>
    <recommendedName>
        <fullName evidence="5">Lipoprotein</fullName>
    </recommendedName>
</protein>
<keyword evidence="4" id="KW-1185">Reference proteome</keyword>
<dbReference type="PROSITE" id="PS51257">
    <property type="entry name" value="PROKAR_LIPOPROTEIN"/>
    <property type="match status" value="1"/>
</dbReference>
<feature type="chain" id="PRO_5029003862" description="Lipoprotein" evidence="2">
    <location>
        <begin position="24"/>
        <end position="159"/>
    </location>
</feature>
<feature type="compositionally biased region" description="Basic and acidic residues" evidence="1">
    <location>
        <begin position="27"/>
        <end position="38"/>
    </location>
</feature>
<dbReference type="KEGG" id="mmab:HQ865_06995"/>
<evidence type="ECO:0008006" key="5">
    <source>
        <dbReference type="Google" id="ProtNLM"/>
    </source>
</evidence>
<reference evidence="3 4" key="1">
    <citation type="submission" date="2020-05" db="EMBL/GenBank/DDBJ databases">
        <title>Mucilaginibacter mali sp. nov.</title>
        <authorList>
            <person name="Kim H.S."/>
            <person name="Lee K.C."/>
            <person name="Suh M.K."/>
            <person name="Kim J.-S."/>
            <person name="Han K.-I."/>
            <person name="Eom M.K."/>
            <person name="Shin Y.K."/>
            <person name="Lee J.-S."/>
        </authorList>
    </citation>
    <scope>NUCLEOTIDE SEQUENCE [LARGE SCALE GENOMIC DNA]</scope>
    <source>
        <strain evidence="3 4">G2-14</strain>
    </source>
</reference>
<evidence type="ECO:0000313" key="3">
    <source>
        <dbReference type="EMBL" id="QKJ29511.1"/>
    </source>
</evidence>